<feature type="signal peptide" evidence="4">
    <location>
        <begin position="1"/>
        <end position="19"/>
    </location>
</feature>
<dbReference type="Gene3D" id="1.10.2000.10">
    <property type="entry name" value="Frizzled cysteine-rich domain"/>
    <property type="match status" value="1"/>
</dbReference>
<proteinExistence type="evidence at transcript level"/>
<dbReference type="SMART" id="SM00063">
    <property type="entry name" value="FRI"/>
    <property type="match status" value="1"/>
</dbReference>
<dbReference type="PANTHER" id="PTHR11309:SF148">
    <property type="entry name" value="SECRETED FRIZZLED-RELATED PROTEIN 1"/>
    <property type="match status" value="1"/>
</dbReference>
<accession>A0A2P1DV85</accession>
<dbReference type="SUPFAM" id="SSF63501">
    <property type="entry name" value="Frizzled cysteine-rich domain"/>
    <property type="match status" value="1"/>
</dbReference>
<reference evidence="6" key="1">
    <citation type="journal article" date="2018" name="Nature">
        <title>Convergent evolution of bilaterian nerve cords.</title>
        <authorList>
            <person name="Martin-Duran J.M."/>
            <person name="Pang K."/>
            <person name="Borve A."/>
            <person name="Le H.S."/>
            <person name="Furu A."/>
            <person name="Cannon J.T."/>
            <person name="Jondelius U."/>
            <person name="Hejnol A."/>
        </authorList>
    </citation>
    <scope>NUCLEOTIDE SEQUENCE</scope>
</reference>
<dbReference type="GO" id="GO:0005615">
    <property type="term" value="C:extracellular space"/>
    <property type="evidence" value="ECO:0007669"/>
    <property type="project" value="TreeGrafter"/>
</dbReference>
<dbReference type="EMBL" id="KY709753">
    <property type="protein sequence ID" value="AVK72304.1"/>
    <property type="molecule type" value="mRNA"/>
</dbReference>
<dbReference type="GO" id="GO:0060070">
    <property type="term" value="P:canonical Wnt signaling pathway"/>
    <property type="evidence" value="ECO:0007669"/>
    <property type="project" value="TreeGrafter"/>
</dbReference>
<comment type="caution">
    <text evidence="3">Lacks conserved residue(s) required for the propagation of feature annotation.</text>
</comment>
<dbReference type="CDD" id="cd07066">
    <property type="entry name" value="CRD_FZ"/>
    <property type="match status" value="1"/>
</dbReference>
<evidence type="ECO:0000256" key="3">
    <source>
        <dbReference type="PROSITE-ProRule" id="PRU00090"/>
    </source>
</evidence>
<evidence type="ECO:0000256" key="4">
    <source>
        <dbReference type="SAM" id="SignalP"/>
    </source>
</evidence>
<evidence type="ECO:0000256" key="1">
    <source>
        <dbReference type="ARBA" id="ARBA00022473"/>
    </source>
</evidence>
<dbReference type="Pfam" id="PF01392">
    <property type="entry name" value="Fz"/>
    <property type="match status" value="1"/>
</dbReference>
<dbReference type="InterPro" id="IPR020067">
    <property type="entry name" value="Frizzled_dom"/>
</dbReference>
<feature type="chain" id="PRO_5015189992" evidence="4">
    <location>
        <begin position="20"/>
        <end position="252"/>
    </location>
</feature>
<keyword evidence="4" id="KW-0732">Signal</keyword>
<keyword evidence="1" id="KW-0217">Developmental protein</keyword>
<dbReference type="InterPro" id="IPR036790">
    <property type="entry name" value="Frizzled_dom_sf"/>
</dbReference>
<feature type="disulfide bond" evidence="3">
    <location>
        <begin position="103"/>
        <end position="127"/>
    </location>
</feature>
<organism evidence="6">
    <name type="scientific">Isodiametra pulchra</name>
    <name type="common">Acoelomorph flatworm</name>
    <name type="synonym">Convoluta pulchra</name>
    <dbReference type="NCBI Taxonomy" id="504439"/>
    <lineage>
        <taxon>Eukaryota</taxon>
        <taxon>Metazoa</taxon>
        <taxon>Xenacoelomorpha</taxon>
        <taxon>Acoelomorpha</taxon>
        <taxon>Acoela</taxon>
        <taxon>Isodiametridae</taxon>
        <taxon>Isodiametra</taxon>
    </lineage>
</organism>
<keyword evidence="2 3" id="KW-1015">Disulfide bond</keyword>
<dbReference type="GO" id="GO:0017147">
    <property type="term" value="F:Wnt-protein binding"/>
    <property type="evidence" value="ECO:0007669"/>
    <property type="project" value="TreeGrafter"/>
</dbReference>
<dbReference type="PANTHER" id="PTHR11309">
    <property type="entry name" value="FRIZZLED"/>
    <property type="match status" value="1"/>
</dbReference>
<evidence type="ECO:0000256" key="2">
    <source>
        <dbReference type="ARBA" id="ARBA00023157"/>
    </source>
</evidence>
<feature type="domain" description="FZ" evidence="5">
    <location>
        <begin position="17"/>
        <end position="139"/>
    </location>
</feature>
<dbReference type="PROSITE" id="PS50038">
    <property type="entry name" value="FZ"/>
    <property type="match status" value="1"/>
</dbReference>
<evidence type="ECO:0000313" key="6">
    <source>
        <dbReference type="EMBL" id="AVK72304.1"/>
    </source>
</evidence>
<name>A0A2P1DV85_ISOPU</name>
<evidence type="ECO:0000259" key="5">
    <source>
        <dbReference type="PROSITE" id="PS50038"/>
    </source>
</evidence>
<dbReference type="AlphaFoldDB" id="A0A2P1DV85"/>
<dbReference type="GO" id="GO:0035567">
    <property type="term" value="P:non-canonical Wnt signaling pathway"/>
    <property type="evidence" value="ECO:0007669"/>
    <property type="project" value="TreeGrafter"/>
</dbReference>
<sequence length="252" mass="28049">MALLLSTVVFILSIKASSGYSCHPIPTELSLCHNFTTIKTLRLPNGLGHSMIGQVIQQAVEFDSAFSQINCHKDTTLYACSLLTPFCYERNPSLKIEPCRSFCERIAGACLENLLMFGIETPDYLKCENFNNDGLCFDPEKSNQVEELTTLMGAPIEGSSPVTSPPSGSLDVATLDRRNMFTEQEFVANLHALQTKADKIKIIVRAKMRNAIQTKKRFATARIKSSPIRKFLDRRNLIDSNFTVPRGQPLAV</sequence>
<protein>
    <submittedName>
        <fullName evidence="6">Secreted frizzled related protein Sfrp1b</fullName>
    </submittedName>
</protein>
<dbReference type="InterPro" id="IPR015526">
    <property type="entry name" value="Frizzled/SFRP"/>
</dbReference>